<protein>
    <submittedName>
        <fullName evidence="2">Uncharacterized protein</fullName>
    </submittedName>
</protein>
<feature type="transmembrane region" description="Helical" evidence="1">
    <location>
        <begin position="7"/>
        <end position="31"/>
    </location>
</feature>
<dbReference type="Proteomes" id="UP000887116">
    <property type="component" value="Unassembled WGS sequence"/>
</dbReference>
<keyword evidence="1" id="KW-0812">Transmembrane</keyword>
<evidence type="ECO:0000256" key="1">
    <source>
        <dbReference type="SAM" id="Phobius"/>
    </source>
</evidence>
<keyword evidence="1" id="KW-0472">Membrane</keyword>
<dbReference type="OrthoDB" id="6436861at2759"/>
<accession>A0A8X6HUG6</accession>
<dbReference type="AlphaFoldDB" id="A0A8X6HUG6"/>
<proteinExistence type="predicted"/>
<keyword evidence="3" id="KW-1185">Reference proteome</keyword>
<name>A0A8X6HUG6_TRICU</name>
<keyword evidence="1" id="KW-1133">Transmembrane helix</keyword>
<gene>
    <name evidence="2" type="ORF">TNCT_687341</name>
</gene>
<organism evidence="2 3">
    <name type="scientific">Trichonephila clavata</name>
    <name type="common">Joro spider</name>
    <name type="synonym">Nephila clavata</name>
    <dbReference type="NCBI Taxonomy" id="2740835"/>
    <lineage>
        <taxon>Eukaryota</taxon>
        <taxon>Metazoa</taxon>
        <taxon>Ecdysozoa</taxon>
        <taxon>Arthropoda</taxon>
        <taxon>Chelicerata</taxon>
        <taxon>Arachnida</taxon>
        <taxon>Araneae</taxon>
        <taxon>Araneomorphae</taxon>
        <taxon>Entelegynae</taxon>
        <taxon>Araneoidea</taxon>
        <taxon>Nephilidae</taxon>
        <taxon>Trichonephila</taxon>
    </lineage>
</organism>
<evidence type="ECO:0000313" key="3">
    <source>
        <dbReference type="Proteomes" id="UP000887116"/>
    </source>
</evidence>
<reference evidence="2" key="1">
    <citation type="submission" date="2020-07" db="EMBL/GenBank/DDBJ databases">
        <title>Multicomponent nature underlies the extraordinary mechanical properties of spider dragline silk.</title>
        <authorList>
            <person name="Kono N."/>
            <person name="Nakamura H."/>
            <person name="Mori M."/>
            <person name="Yoshida Y."/>
            <person name="Ohtoshi R."/>
            <person name="Malay A.D."/>
            <person name="Moran D.A.P."/>
            <person name="Tomita M."/>
            <person name="Numata K."/>
            <person name="Arakawa K."/>
        </authorList>
    </citation>
    <scope>NUCLEOTIDE SEQUENCE</scope>
</reference>
<sequence length="74" mass="8094">MKPKIKFLLMGVIFHAVNVIPFSANVMNLWWLKLDLPLSSGIVKAVALTSLEASATDEADAIIIMSKAKLVKKL</sequence>
<dbReference type="EMBL" id="BMAO01019404">
    <property type="protein sequence ID" value="GFR30332.1"/>
    <property type="molecule type" value="Genomic_DNA"/>
</dbReference>
<comment type="caution">
    <text evidence="2">The sequence shown here is derived from an EMBL/GenBank/DDBJ whole genome shotgun (WGS) entry which is preliminary data.</text>
</comment>
<evidence type="ECO:0000313" key="2">
    <source>
        <dbReference type="EMBL" id="GFR30332.1"/>
    </source>
</evidence>